<feature type="transmembrane region" description="Helical" evidence="1">
    <location>
        <begin position="78"/>
        <end position="97"/>
    </location>
</feature>
<dbReference type="Proteomes" id="UP000306790">
    <property type="component" value="Unassembled WGS sequence"/>
</dbReference>
<comment type="caution">
    <text evidence="2">The sequence shown here is derived from an EMBL/GenBank/DDBJ whole genome shotgun (WGS) entry which is preliminary data.</text>
</comment>
<dbReference type="InterPro" id="IPR019703">
    <property type="entry name" value="YbjO_DH-like"/>
</dbReference>
<protein>
    <submittedName>
        <fullName evidence="2">DUF2593 domain-containing protein</fullName>
    </submittedName>
</protein>
<gene>
    <name evidence="2" type="ORF">DJ535_13075</name>
</gene>
<name>A0ABY2PU21_9ENTR</name>
<keyword evidence="1" id="KW-0812">Transmembrane</keyword>
<keyword evidence="1" id="KW-1133">Transmembrane helix</keyword>
<evidence type="ECO:0000313" key="3">
    <source>
        <dbReference type="Proteomes" id="UP000306790"/>
    </source>
</evidence>
<evidence type="ECO:0000313" key="2">
    <source>
        <dbReference type="EMBL" id="THE37960.1"/>
    </source>
</evidence>
<dbReference type="Pfam" id="PF10767">
    <property type="entry name" value="YbjO_DH-like"/>
    <property type="match status" value="1"/>
</dbReference>
<feature type="transmembrane region" description="Helical" evidence="1">
    <location>
        <begin position="32"/>
        <end position="58"/>
    </location>
</feature>
<keyword evidence="1" id="KW-0472">Membrane</keyword>
<evidence type="ECO:0000256" key="1">
    <source>
        <dbReference type="SAM" id="Phobius"/>
    </source>
</evidence>
<proteinExistence type="predicted"/>
<dbReference type="EMBL" id="QFVP01000007">
    <property type="protein sequence ID" value="THE37960.1"/>
    <property type="molecule type" value="Genomic_DNA"/>
</dbReference>
<organism evidence="2 3">
    <name type="scientific">Citrobacter murliniae</name>
    <dbReference type="NCBI Taxonomy" id="67829"/>
    <lineage>
        <taxon>Bacteria</taxon>
        <taxon>Pseudomonadati</taxon>
        <taxon>Pseudomonadota</taxon>
        <taxon>Gammaproteobacteria</taxon>
        <taxon>Enterobacterales</taxon>
        <taxon>Enterobacteriaceae</taxon>
        <taxon>Citrobacter</taxon>
        <taxon>Citrobacter freundii complex</taxon>
    </lineage>
</organism>
<accession>A0ABY2PU21</accession>
<sequence>MSTRCSVSRCTVFTEDDALGFFKKSSTSHARLNVPALVQVAALAIIMIRCLDLLMILNTLGVRGTSEFIHRSVQTWDLTLVFLSSLVLVFIEIYCAFSLVKGRNWARWLYLLTQVIASGYLWAASLGYGYPELFSIAGESKREIFHTLVMQKLPDMLVLLLLFVPASSRRFFRLQ</sequence>
<feature type="transmembrane region" description="Helical" evidence="1">
    <location>
        <begin position="148"/>
        <end position="166"/>
    </location>
</feature>
<dbReference type="RefSeq" id="WP_136345464.1">
    <property type="nucleotide sequence ID" value="NZ_QFVP01000007.1"/>
</dbReference>
<reference evidence="2 3" key="1">
    <citation type="submission" date="2018-05" db="EMBL/GenBank/DDBJ databases">
        <title>Isolation and genomic analyses of lactose-positive bacteria from faecal samples of preterm neonates.</title>
        <authorList>
            <person name="Chen Y."/>
            <person name="Brook T.C."/>
            <person name="O'Neill I."/>
            <person name="Soe C.Z."/>
            <person name="Hall L.J."/>
            <person name="Hoyles L."/>
        </authorList>
    </citation>
    <scope>NUCLEOTIDE SEQUENCE [LARGE SCALE GENOMIC DNA]</scope>
    <source>
        <strain evidence="2 3">P080C CL</strain>
    </source>
</reference>
<feature type="transmembrane region" description="Helical" evidence="1">
    <location>
        <begin position="109"/>
        <end position="128"/>
    </location>
</feature>
<keyword evidence="3" id="KW-1185">Reference proteome</keyword>